<dbReference type="AlphaFoldDB" id="A0A151TWF7"/>
<proteinExistence type="predicted"/>
<dbReference type="Proteomes" id="UP000075243">
    <property type="component" value="Chromosome 3"/>
</dbReference>
<accession>A0A151TWF7</accession>
<dbReference type="EMBL" id="CM003605">
    <property type="protein sequence ID" value="KYP71372.1"/>
    <property type="molecule type" value="Genomic_DNA"/>
</dbReference>
<evidence type="ECO:0000313" key="2">
    <source>
        <dbReference type="Proteomes" id="UP000075243"/>
    </source>
</evidence>
<dbReference type="Gramene" id="C.cajan_10331.t">
    <property type="protein sequence ID" value="C.cajan_10331.t"/>
    <property type="gene ID" value="C.cajan_10331"/>
</dbReference>
<protein>
    <submittedName>
        <fullName evidence="1">Uncharacterized protein</fullName>
    </submittedName>
</protein>
<sequence length="65" mass="7820">MAVPYWKQANKDEIDALIANKTKYNDVFKIIDFRWNILLHHPLHTADNFLNPEFFFDNPHIEFDS</sequence>
<name>A0A151TWF7_CAJCA</name>
<gene>
    <name evidence="1" type="ORF">KK1_010631</name>
</gene>
<reference evidence="1 2" key="1">
    <citation type="journal article" date="2012" name="Nat. Biotechnol.">
        <title>Draft genome sequence of pigeonpea (Cajanus cajan), an orphan legume crop of resource-poor farmers.</title>
        <authorList>
            <person name="Varshney R.K."/>
            <person name="Chen W."/>
            <person name="Li Y."/>
            <person name="Bharti A.K."/>
            <person name="Saxena R.K."/>
            <person name="Schlueter J.A."/>
            <person name="Donoghue M.T."/>
            <person name="Azam S."/>
            <person name="Fan G."/>
            <person name="Whaley A.M."/>
            <person name="Farmer A.D."/>
            <person name="Sheridan J."/>
            <person name="Iwata A."/>
            <person name="Tuteja R."/>
            <person name="Penmetsa R.V."/>
            <person name="Wu W."/>
            <person name="Upadhyaya H.D."/>
            <person name="Yang S.P."/>
            <person name="Shah T."/>
            <person name="Saxena K.B."/>
            <person name="Michael T."/>
            <person name="McCombie W.R."/>
            <person name="Yang B."/>
            <person name="Zhang G."/>
            <person name="Yang H."/>
            <person name="Wang J."/>
            <person name="Spillane C."/>
            <person name="Cook D.R."/>
            <person name="May G.D."/>
            <person name="Xu X."/>
            <person name="Jackson S.A."/>
        </authorList>
    </citation>
    <scope>NUCLEOTIDE SEQUENCE [LARGE SCALE GENOMIC DNA]</scope>
    <source>
        <strain evidence="2">cv. Asha</strain>
    </source>
</reference>
<keyword evidence="2" id="KW-1185">Reference proteome</keyword>
<organism evidence="1 2">
    <name type="scientific">Cajanus cajan</name>
    <name type="common">Pigeon pea</name>
    <name type="synonym">Cajanus indicus</name>
    <dbReference type="NCBI Taxonomy" id="3821"/>
    <lineage>
        <taxon>Eukaryota</taxon>
        <taxon>Viridiplantae</taxon>
        <taxon>Streptophyta</taxon>
        <taxon>Embryophyta</taxon>
        <taxon>Tracheophyta</taxon>
        <taxon>Spermatophyta</taxon>
        <taxon>Magnoliopsida</taxon>
        <taxon>eudicotyledons</taxon>
        <taxon>Gunneridae</taxon>
        <taxon>Pentapetalae</taxon>
        <taxon>rosids</taxon>
        <taxon>fabids</taxon>
        <taxon>Fabales</taxon>
        <taxon>Fabaceae</taxon>
        <taxon>Papilionoideae</taxon>
        <taxon>50 kb inversion clade</taxon>
        <taxon>NPAAA clade</taxon>
        <taxon>indigoferoid/millettioid clade</taxon>
        <taxon>Phaseoleae</taxon>
        <taxon>Cajanus</taxon>
    </lineage>
</organism>
<evidence type="ECO:0000313" key="1">
    <source>
        <dbReference type="EMBL" id="KYP71372.1"/>
    </source>
</evidence>